<protein>
    <submittedName>
        <fullName evidence="2">Uncharacterized protein</fullName>
    </submittedName>
</protein>
<gene>
    <name evidence="2" type="ORF">AVDCRST_MAG31-96</name>
</gene>
<evidence type="ECO:0000256" key="1">
    <source>
        <dbReference type="SAM" id="MobiDB-lite"/>
    </source>
</evidence>
<feature type="compositionally biased region" description="Basic residues" evidence="1">
    <location>
        <begin position="21"/>
        <end position="50"/>
    </location>
</feature>
<sequence>EQASPRIRRPRPGPAGPRLRQPQRHAYRRAVRQLRRRRRRLARQRPAHGGRCRDEICGRPPAPAARAGGGEEV</sequence>
<feature type="region of interest" description="Disordered" evidence="1">
    <location>
        <begin position="1"/>
        <end position="73"/>
    </location>
</feature>
<feature type="compositionally biased region" description="Basic residues" evidence="1">
    <location>
        <begin position="1"/>
        <end position="11"/>
    </location>
</feature>
<reference evidence="2" key="1">
    <citation type="submission" date="2020-02" db="EMBL/GenBank/DDBJ databases">
        <authorList>
            <person name="Meier V. D."/>
        </authorList>
    </citation>
    <scope>NUCLEOTIDE SEQUENCE</scope>
    <source>
        <strain evidence="2">AVDCRST_MAG31</strain>
    </source>
</reference>
<name>A0A6J4SEL8_9SPHN</name>
<feature type="non-terminal residue" evidence="2">
    <location>
        <position position="73"/>
    </location>
</feature>
<accession>A0A6J4SEL8</accession>
<dbReference type="AlphaFoldDB" id="A0A6J4SEL8"/>
<dbReference type="EMBL" id="CADCWA010000009">
    <property type="protein sequence ID" value="CAA9496857.1"/>
    <property type="molecule type" value="Genomic_DNA"/>
</dbReference>
<feature type="non-terminal residue" evidence="2">
    <location>
        <position position="1"/>
    </location>
</feature>
<organism evidence="2">
    <name type="scientific">uncultured Sphingomonas sp</name>
    <dbReference type="NCBI Taxonomy" id="158754"/>
    <lineage>
        <taxon>Bacteria</taxon>
        <taxon>Pseudomonadati</taxon>
        <taxon>Pseudomonadota</taxon>
        <taxon>Alphaproteobacteria</taxon>
        <taxon>Sphingomonadales</taxon>
        <taxon>Sphingomonadaceae</taxon>
        <taxon>Sphingomonas</taxon>
        <taxon>environmental samples</taxon>
    </lineage>
</organism>
<proteinExistence type="predicted"/>
<evidence type="ECO:0000313" key="2">
    <source>
        <dbReference type="EMBL" id="CAA9496857.1"/>
    </source>
</evidence>